<accession>A0ABR3ZP50</accession>
<feature type="region of interest" description="Disordered" evidence="1">
    <location>
        <begin position="534"/>
        <end position="620"/>
    </location>
</feature>
<feature type="compositionally biased region" description="Polar residues" evidence="1">
    <location>
        <begin position="744"/>
        <end position="760"/>
    </location>
</feature>
<dbReference type="EMBL" id="JAWCUI010000006">
    <property type="protein sequence ID" value="KAL1901949.1"/>
    <property type="molecule type" value="Genomic_DNA"/>
</dbReference>
<evidence type="ECO:0000313" key="3">
    <source>
        <dbReference type="Proteomes" id="UP001583186"/>
    </source>
</evidence>
<feature type="compositionally biased region" description="Low complexity" evidence="1">
    <location>
        <begin position="161"/>
        <end position="175"/>
    </location>
</feature>
<feature type="compositionally biased region" description="Polar residues" evidence="1">
    <location>
        <begin position="606"/>
        <end position="615"/>
    </location>
</feature>
<dbReference type="Proteomes" id="UP001583186">
    <property type="component" value="Unassembled WGS sequence"/>
</dbReference>
<sequence length="851" mass="93397">MLNLLGIRRRERSDSDSSTTRRVPVVDDIYLKPSVPVYIRNNTGWENMPAPPYDSSTGATTGPTPPAGAPYPLSNIPAQIYYLQPQQSIPAMPSGGGSKENKPAFMGQPAMSTPPLSSQPQFVPSYYTYPPPSVYQWPQGSAPNPMMPMAVPVQGYPPPSSSVAASQSHQSQTSPRTSSPIQSMNPEMHEKRKTNHRVPVLHTVDSITPAMEEAIRALPKAYALPKVDSNVTTNEPLHGHNRVVEEKPKAAPVLNFKSKESTRFPLRQLHKTVSISSMKKTRGYQPPTVESVVDSDDEEPATHFRPRSTTCVWDSSSDEDLPPAAKTDSKKNSSPIRSRSEDSEAHNEGPSNSISPAKHHVRFETEPGSEHGMQEQAAVPTPFDNKTKFVASFPPPMSPVITSPLLKKSVRRCASDHVNFEQYRKRHGMAKENQPPMPMPVPGFMTGAARCCDHLHSGVGHDGFYSQTMPSIPSTPLKRNTRDAHSSPLKPVAHDMCGYSPYTPMMPMPDSAYVPRTFSVHTVSPSLASEQLYQPETGQNEPPSPKSPISFKCPSVSASPGSVGQQGCCPSCDEGQSAAATNDNPHSGHTERAMSDVTEEVPSPQFCRTENTSPPMSYDENENMDPVTQLGEGMPPYDFDLFSEGQHLFADGWPQPSPGDEGHEREVETADDIFEDENPKDTFGGGYGDSFYSNTVVDEHANTPKVHRHSFEDDPIIPDYDFDLFSDVTNRRPSSGGDYDKTCETSYSKDNWSKLGSQHQHGTEKENVPNRGPQMTLAVRSKARLARKPSTLVVEEYNGTDDDATSVASSNFGKRGIRSLVSRTQRFVDCEVISNPDEPDGARAQPPVRCR</sequence>
<feature type="compositionally biased region" description="Basic and acidic residues" evidence="1">
    <location>
        <begin position="338"/>
        <end position="347"/>
    </location>
</feature>
<keyword evidence="3" id="KW-1185">Reference proteome</keyword>
<comment type="caution">
    <text evidence="2">The sequence shown here is derived from an EMBL/GenBank/DDBJ whole genome shotgun (WGS) entry which is preliminary data.</text>
</comment>
<gene>
    <name evidence="2" type="ORF">Sste5346_001655</name>
</gene>
<feature type="region of interest" description="Disordered" evidence="1">
    <location>
        <begin position="149"/>
        <end position="195"/>
    </location>
</feature>
<feature type="compositionally biased region" description="Polar residues" evidence="1">
    <location>
        <begin position="556"/>
        <end position="565"/>
    </location>
</feature>
<feature type="region of interest" description="Disordered" evidence="1">
    <location>
        <begin position="43"/>
        <end position="70"/>
    </location>
</feature>
<reference evidence="2 3" key="1">
    <citation type="journal article" date="2024" name="IMA Fungus">
        <title>IMA Genome - F19 : A genome assembly and annotation guide to empower mycologists, including annotated draft genome sequences of Ceratocystis pirilliformis, Diaporthe australafricana, Fusarium ophioides, Paecilomyces lecythidis, and Sporothrix stenoceras.</title>
        <authorList>
            <person name="Aylward J."/>
            <person name="Wilson A.M."/>
            <person name="Visagie C.M."/>
            <person name="Spraker J."/>
            <person name="Barnes I."/>
            <person name="Buitendag C."/>
            <person name="Ceriani C."/>
            <person name="Del Mar Angel L."/>
            <person name="du Plessis D."/>
            <person name="Fuchs T."/>
            <person name="Gasser K."/>
            <person name="Kramer D."/>
            <person name="Li W."/>
            <person name="Munsamy K."/>
            <person name="Piso A."/>
            <person name="Price J.L."/>
            <person name="Sonnekus B."/>
            <person name="Thomas C."/>
            <person name="van der Nest A."/>
            <person name="van Dijk A."/>
            <person name="van Heerden A."/>
            <person name="van Vuuren N."/>
            <person name="Yilmaz N."/>
            <person name="Duong T.A."/>
            <person name="van der Merwe N.A."/>
            <person name="Wingfield M.J."/>
            <person name="Wingfield B.D."/>
        </authorList>
    </citation>
    <scope>NUCLEOTIDE SEQUENCE [LARGE SCALE GENOMIC DNA]</scope>
    <source>
        <strain evidence="2 3">CMW 5346</strain>
    </source>
</reference>
<name>A0ABR3ZP50_9PEZI</name>
<evidence type="ECO:0000313" key="2">
    <source>
        <dbReference type="EMBL" id="KAL1901949.1"/>
    </source>
</evidence>
<feature type="compositionally biased region" description="Polar residues" evidence="1">
    <location>
        <begin position="176"/>
        <end position="185"/>
    </location>
</feature>
<protein>
    <submittedName>
        <fullName evidence="2">Uncharacterized protein</fullName>
    </submittedName>
</protein>
<feature type="region of interest" description="Disordered" evidence="1">
    <location>
        <begin position="88"/>
        <end position="117"/>
    </location>
</feature>
<evidence type="ECO:0000256" key="1">
    <source>
        <dbReference type="SAM" id="MobiDB-lite"/>
    </source>
</evidence>
<organism evidence="2 3">
    <name type="scientific">Sporothrix stenoceras</name>
    <dbReference type="NCBI Taxonomy" id="5173"/>
    <lineage>
        <taxon>Eukaryota</taxon>
        <taxon>Fungi</taxon>
        <taxon>Dikarya</taxon>
        <taxon>Ascomycota</taxon>
        <taxon>Pezizomycotina</taxon>
        <taxon>Sordariomycetes</taxon>
        <taxon>Sordariomycetidae</taxon>
        <taxon>Ophiostomatales</taxon>
        <taxon>Ophiostomataceae</taxon>
        <taxon>Sporothrix</taxon>
    </lineage>
</organism>
<feature type="region of interest" description="Disordered" evidence="1">
    <location>
        <begin position="1"/>
        <end position="21"/>
    </location>
</feature>
<feature type="region of interest" description="Disordered" evidence="1">
    <location>
        <begin position="733"/>
        <end position="774"/>
    </location>
</feature>
<proteinExistence type="predicted"/>
<feature type="region of interest" description="Disordered" evidence="1">
    <location>
        <begin position="277"/>
        <end position="359"/>
    </location>
</feature>